<evidence type="ECO:0000256" key="1">
    <source>
        <dbReference type="ARBA" id="ARBA00004651"/>
    </source>
</evidence>
<dbReference type="GO" id="GO:1902201">
    <property type="term" value="P:negative regulation of bacterial-type flagellum-dependent cell motility"/>
    <property type="evidence" value="ECO:0007669"/>
    <property type="project" value="TreeGrafter"/>
</dbReference>
<evidence type="ECO:0000256" key="5">
    <source>
        <dbReference type="ARBA" id="ARBA00023136"/>
    </source>
</evidence>
<evidence type="ECO:0000313" key="8">
    <source>
        <dbReference type="EMBL" id="QAA31802.1"/>
    </source>
</evidence>
<dbReference type="CDD" id="cd01949">
    <property type="entry name" value="GGDEF"/>
    <property type="match status" value="1"/>
</dbReference>
<dbReference type="KEGG" id="cmah:C1I91_09165"/>
<feature type="transmembrane region" description="Helical" evidence="6">
    <location>
        <begin position="44"/>
        <end position="65"/>
    </location>
</feature>
<feature type="transmembrane region" description="Helical" evidence="6">
    <location>
        <begin position="14"/>
        <end position="32"/>
    </location>
</feature>
<keyword evidence="4 6" id="KW-1133">Transmembrane helix</keyword>
<dbReference type="EMBL" id="CP025746">
    <property type="protein sequence ID" value="QAA31802.1"/>
    <property type="molecule type" value="Genomic_DNA"/>
</dbReference>
<sequence>MFLIMESDSVLGDLFINSAILIAILSVGTQCFREKSLTAIKTKSAQVLTGALIGILGCILMKFSVHINSKVILDFRNIPIILAAVFSGCISSVTAGIIVGVFRILFFGISNASVVGFSIAATIGAGCGLIGKTNLSSGKKWALSTLVSLLLGTIGFVLNLKEKSLLIDSLLCYWGASIVMCIFIYYYMMYLYESGNLYRRYREEVKKDYLTGLNNVRQFDNVINEVFLKVKEKHYKEVALIYLDIDFFKKINDSFGHGGGDIVLKDFSYILKNIGVSSDFIFRNGGEEFSIILPDCSEDVASKVAEKIRLEVERYSFKMPNDEVISITVSIGVAVYPDMIDDIDELVSQADNALYTAKKCGRNKTVLAGKKKYIIK</sequence>
<evidence type="ECO:0000256" key="2">
    <source>
        <dbReference type="ARBA" id="ARBA00022475"/>
    </source>
</evidence>
<dbReference type="GO" id="GO:0000155">
    <property type="term" value="F:phosphorelay sensor kinase activity"/>
    <property type="evidence" value="ECO:0007669"/>
    <property type="project" value="InterPro"/>
</dbReference>
<reference evidence="8 9" key="1">
    <citation type="submission" date="2018-01" db="EMBL/GenBank/DDBJ databases">
        <title>Genome Sequencing and Assembly of Anaerobacter polyendosporus strain CT4.</title>
        <authorList>
            <person name="Tachaapaikoon C."/>
            <person name="Sutheeworapong S."/>
            <person name="Jenjaroenpun P."/>
            <person name="Wongsurawat T."/>
            <person name="Nookeaw I."/>
            <person name="Cheawchanlertfa P."/>
            <person name="Kosugi A."/>
            <person name="Cheevadhanarak S."/>
            <person name="Ratanakhanokchai K."/>
        </authorList>
    </citation>
    <scope>NUCLEOTIDE SEQUENCE [LARGE SCALE GENOMIC DNA]</scope>
    <source>
        <strain evidence="8 9">CT4</strain>
    </source>
</reference>
<dbReference type="Pfam" id="PF07694">
    <property type="entry name" value="5TM-5TMR_LYT"/>
    <property type="match status" value="1"/>
</dbReference>
<keyword evidence="5 6" id="KW-0472">Membrane</keyword>
<dbReference type="GO" id="GO:0052621">
    <property type="term" value="F:diguanylate cyclase activity"/>
    <property type="evidence" value="ECO:0007669"/>
    <property type="project" value="TreeGrafter"/>
</dbReference>
<dbReference type="PANTHER" id="PTHR45138:SF9">
    <property type="entry name" value="DIGUANYLATE CYCLASE DGCM-RELATED"/>
    <property type="match status" value="1"/>
</dbReference>
<dbReference type="InterPro" id="IPR000160">
    <property type="entry name" value="GGDEF_dom"/>
</dbReference>
<evidence type="ECO:0000313" key="9">
    <source>
        <dbReference type="Proteomes" id="UP000286268"/>
    </source>
</evidence>
<accession>A0A3R5TF18</accession>
<dbReference type="Gene3D" id="3.30.70.270">
    <property type="match status" value="1"/>
</dbReference>
<feature type="transmembrane region" description="Helical" evidence="6">
    <location>
        <begin position="141"/>
        <end position="158"/>
    </location>
</feature>
<dbReference type="InterPro" id="IPR050469">
    <property type="entry name" value="Diguanylate_Cyclase"/>
</dbReference>
<name>A0A3R5TF18_9CLOT</name>
<dbReference type="FunFam" id="3.30.70.270:FF:000001">
    <property type="entry name" value="Diguanylate cyclase domain protein"/>
    <property type="match status" value="1"/>
</dbReference>
<evidence type="ECO:0000259" key="7">
    <source>
        <dbReference type="PROSITE" id="PS50887"/>
    </source>
</evidence>
<evidence type="ECO:0000256" key="3">
    <source>
        <dbReference type="ARBA" id="ARBA00022692"/>
    </source>
</evidence>
<evidence type="ECO:0000256" key="6">
    <source>
        <dbReference type="SAM" id="Phobius"/>
    </source>
</evidence>
<dbReference type="NCBIfam" id="TIGR00254">
    <property type="entry name" value="GGDEF"/>
    <property type="match status" value="1"/>
</dbReference>
<dbReference type="OrthoDB" id="9805474at2"/>
<keyword evidence="3 6" id="KW-0812">Transmembrane</keyword>
<proteinExistence type="predicted"/>
<keyword evidence="2" id="KW-1003">Cell membrane</keyword>
<dbReference type="Proteomes" id="UP000286268">
    <property type="component" value="Chromosome"/>
</dbReference>
<gene>
    <name evidence="8" type="ORF">C1I91_09165</name>
</gene>
<dbReference type="SUPFAM" id="SSF55073">
    <property type="entry name" value="Nucleotide cyclase"/>
    <property type="match status" value="1"/>
</dbReference>
<dbReference type="SMART" id="SM00267">
    <property type="entry name" value="GGDEF"/>
    <property type="match status" value="1"/>
</dbReference>
<organism evidence="8 9">
    <name type="scientific">Clostridium manihotivorum</name>
    <dbReference type="NCBI Taxonomy" id="2320868"/>
    <lineage>
        <taxon>Bacteria</taxon>
        <taxon>Bacillati</taxon>
        <taxon>Bacillota</taxon>
        <taxon>Clostridia</taxon>
        <taxon>Eubacteriales</taxon>
        <taxon>Clostridiaceae</taxon>
        <taxon>Clostridium</taxon>
    </lineage>
</organism>
<keyword evidence="9" id="KW-1185">Reference proteome</keyword>
<dbReference type="PANTHER" id="PTHR45138">
    <property type="entry name" value="REGULATORY COMPONENTS OF SENSORY TRANSDUCTION SYSTEM"/>
    <property type="match status" value="1"/>
</dbReference>
<dbReference type="GO" id="GO:0005886">
    <property type="term" value="C:plasma membrane"/>
    <property type="evidence" value="ECO:0007669"/>
    <property type="project" value="UniProtKB-SubCell"/>
</dbReference>
<evidence type="ECO:0000256" key="4">
    <source>
        <dbReference type="ARBA" id="ARBA00022989"/>
    </source>
</evidence>
<feature type="transmembrane region" description="Helical" evidence="6">
    <location>
        <begin position="77"/>
        <end position="102"/>
    </location>
</feature>
<feature type="transmembrane region" description="Helical" evidence="6">
    <location>
        <begin position="170"/>
        <end position="192"/>
    </location>
</feature>
<dbReference type="AlphaFoldDB" id="A0A3R5TF18"/>
<dbReference type="InterPro" id="IPR043128">
    <property type="entry name" value="Rev_trsase/Diguanyl_cyclase"/>
</dbReference>
<dbReference type="GO" id="GO:0043709">
    <property type="term" value="P:cell adhesion involved in single-species biofilm formation"/>
    <property type="evidence" value="ECO:0007669"/>
    <property type="project" value="TreeGrafter"/>
</dbReference>
<dbReference type="Pfam" id="PF00990">
    <property type="entry name" value="GGDEF"/>
    <property type="match status" value="1"/>
</dbReference>
<feature type="domain" description="GGDEF" evidence="7">
    <location>
        <begin position="236"/>
        <end position="370"/>
    </location>
</feature>
<feature type="transmembrane region" description="Helical" evidence="6">
    <location>
        <begin position="114"/>
        <end position="135"/>
    </location>
</feature>
<comment type="subcellular location">
    <subcellularLocation>
        <location evidence="1">Cell membrane</location>
        <topology evidence="1">Multi-pass membrane protein</topology>
    </subcellularLocation>
</comment>
<dbReference type="GO" id="GO:0071555">
    <property type="term" value="P:cell wall organization"/>
    <property type="evidence" value="ECO:0007669"/>
    <property type="project" value="InterPro"/>
</dbReference>
<dbReference type="InterPro" id="IPR029787">
    <property type="entry name" value="Nucleotide_cyclase"/>
</dbReference>
<dbReference type="InterPro" id="IPR011620">
    <property type="entry name" value="Sig_transdc_His_kinase_LytS_TM"/>
</dbReference>
<dbReference type="PROSITE" id="PS50887">
    <property type="entry name" value="GGDEF"/>
    <property type="match status" value="1"/>
</dbReference>
<protein>
    <submittedName>
        <fullName evidence="8">GGDEF domain-containing protein</fullName>
    </submittedName>
</protein>